<dbReference type="SUPFAM" id="SSF51182">
    <property type="entry name" value="RmlC-like cupins"/>
    <property type="match status" value="1"/>
</dbReference>
<protein>
    <submittedName>
        <fullName evidence="2">WxcM-like, C-terminal</fullName>
    </submittedName>
</protein>
<dbReference type="CDD" id="cd20292">
    <property type="entry name" value="cupin_QdtA-like"/>
    <property type="match status" value="1"/>
</dbReference>
<dbReference type="EMBL" id="FXWH01000001">
    <property type="protein sequence ID" value="SMQ62287.1"/>
    <property type="molecule type" value="Genomic_DNA"/>
</dbReference>
<name>A0A1Y6EI60_9GAMM</name>
<gene>
    <name evidence="2" type="ORF">SAMN06297229_0686</name>
</gene>
<dbReference type="InterPro" id="IPR008894">
    <property type="entry name" value="QdtA_cupin_dom"/>
</dbReference>
<feature type="domain" description="Sugar 3,4-ketoisomerase QdtA cupin" evidence="1">
    <location>
        <begin position="8"/>
        <end position="130"/>
    </location>
</feature>
<dbReference type="InterPro" id="IPR014710">
    <property type="entry name" value="RmlC-like_jellyroll"/>
</dbReference>
<evidence type="ECO:0000313" key="3">
    <source>
        <dbReference type="Proteomes" id="UP000194450"/>
    </source>
</evidence>
<dbReference type="RefSeq" id="WP_086433849.1">
    <property type="nucleotide sequence ID" value="NZ_FXWH01000001.1"/>
</dbReference>
<sequence>MSLIETLSFDIRSDGRGDLIAIESGKTVPFEFKRVYYMTNLTSHPRGFHSHKNLQQAAICVKGACTFILDNGSVRESVRLDKPNQGLLIGNMIWREMTDFTEDCVLMVLASEHYDESDYIRDYDEFLALAKTAG</sequence>
<evidence type="ECO:0000313" key="2">
    <source>
        <dbReference type="EMBL" id="SMQ62287.1"/>
    </source>
</evidence>
<dbReference type="Pfam" id="PF05523">
    <property type="entry name" value="FdtA"/>
    <property type="match status" value="1"/>
</dbReference>
<dbReference type="Proteomes" id="UP000194450">
    <property type="component" value="Unassembled WGS sequence"/>
</dbReference>
<dbReference type="AlphaFoldDB" id="A0A1Y6EI60"/>
<dbReference type="Gene3D" id="2.60.120.10">
    <property type="entry name" value="Jelly Rolls"/>
    <property type="match status" value="1"/>
</dbReference>
<proteinExistence type="predicted"/>
<evidence type="ECO:0000259" key="1">
    <source>
        <dbReference type="Pfam" id="PF05523"/>
    </source>
</evidence>
<reference evidence="3" key="1">
    <citation type="submission" date="2017-04" db="EMBL/GenBank/DDBJ databases">
        <authorList>
            <person name="Varghese N."/>
            <person name="Submissions S."/>
        </authorList>
    </citation>
    <scope>NUCLEOTIDE SEQUENCE [LARGE SCALE GENOMIC DNA]</scope>
</reference>
<organism evidence="2 3">
    <name type="scientific">Pseudidiomarina planktonica</name>
    <dbReference type="NCBI Taxonomy" id="1323738"/>
    <lineage>
        <taxon>Bacteria</taxon>
        <taxon>Pseudomonadati</taxon>
        <taxon>Pseudomonadota</taxon>
        <taxon>Gammaproteobacteria</taxon>
        <taxon>Alteromonadales</taxon>
        <taxon>Idiomarinaceae</taxon>
        <taxon>Pseudidiomarina</taxon>
    </lineage>
</organism>
<dbReference type="OrthoDB" id="9800846at2"/>
<keyword evidence="3" id="KW-1185">Reference proteome</keyword>
<dbReference type="InterPro" id="IPR011051">
    <property type="entry name" value="RmlC_Cupin_sf"/>
</dbReference>
<accession>A0A1Y6EI60</accession>